<gene>
    <name evidence="2" type="ORF">SAMN02745208_02920</name>
</gene>
<keyword evidence="2" id="KW-0808">Transferase</keyword>
<dbReference type="Pfam" id="PF01066">
    <property type="entry name" value="CDP-OH_P_transf"/>
    <property type="match status" value="1"/>
</dbReference>
<dbReference type="RefSeq" id="WP_029142501.1">
    <property type="nucleotide sequence ID" value="NZ_ALAS01000192.1"/>
</dbReference>
<evidence type="ECO:0000313" key="3">
    <source>
        <dbReference type="Proteomes" id="UP000184029"/>
    </source>
</evidence>
<dbReference type="GeneID" id="29811984"/>
<feature type="transmembrane region" description="Helical" evidence="1">
    <location>
        <begin position="25"/>
        <end position="43"/>
    </location>
</feature>
<proteinExistence type="predicted"/>
<keyword evidence="1" id="KW-1133">Transmembrane helix</keyword>
<protein>
    <submittedName>
        <fullName evidence="2">CDP-alcohol phosphatidyltransferase</fullName>
    </submittedName>
</protein>
<dbReference type="Gene3D" id="1.20.120.1760">
    <property type="match status" value="1"/>
</dbReference>
<dbReference type="InterPro" id="IPR043130">
    <property type="entry name" value="CDP-OH_PTrfase_TM_dom"/>
</dbReference>
<feature type="transmembrane region" description="Helical" evidence="1">
    <location>
        <begin position="112"/>
        <end position="132"/>
    </location>
</feature>
<accession>A0A8B4BZ86</accession>
<dbReference type="GO" id="GO:0016020">
    <property type="term" value="C:membrane"/>
    <property type="evidence" value="ECO:0007669"/>
    <property type="project" value="InterPro"/>
</dbReference>
<evidence type="ECO:0000313" key="2">
    <source>
        <dbReference type="EMBL" id="SHF93060.1"/>
    </source>
</evidence>
<evidence type="ECO:0000256" key="1">
    <source>
        <dbReference type="SAM" id="Phobius"/>
    </source>
</evidence>
<dbReference type="GO" id="GO:0016780">
    <property type="term" value="F:phosphotransferase activity, for other substituted phosphate groups"/>
    <property type="evidence" value="ECO:0007669"/>
    <property type="project" value="InterPro"/>
</dbReference>
<dbReference type="InterPro" id="IPR000462">
    <property type="entry name" value="CDP-OH_P_trans"/>
</dbReference>
<organism evidence="2 3">
    <name type="scientific">Heyndrickxia coagulans DSM 1 = ATCC 7050</name>
    <dbReference type="NCBI Taxonomy" id="1121088"/>
    <lineage>
        <taxon>Bacteria</taxon>
        <taxon>Bacillati</taxon>
        <taxon>Bacillota</taxon>
        <taxon>Bacilli</taxon>
        <taxon>Bacillales</taxon>
        <taxon>Bacillaceae</taxon>
        <taxon>Heyndrickxia</taxon>
    </lineage>
</organism>
<feature type="transmembrane region" description="Helical" evidence="1">
    <location>
        <begin position="144"/>
        <end position="163"/>
    </location>
</feature>
<keyword evidence="1" id="KW-0812">Transmembrane</keyword>
<keyword evidence="1" id="KW-0472">Membrane</keyword>
<dbReference type="EMBL" id="FQUB01000094">
    <property type="protein sequence ID" value="SHF93060.1"/>
    <property type="molecule type" value="Genomic_DNA"/>
</dbReference>
<feature type="transmembrane region" description="Helical" evidence="1">
    <location>
        <begin position="50"/>
        <end position="67"/>
    </location>
</feature>
<dbReference type="Proteomes" id="UP000184029">
    <property type="component" value="Unassembled WGS sequence"/>
</dbReference>
<comment type="caution">
    <text evidence="2">The sequence shown here is derived from an EMBL/GenBank/DDBJ whole genome shotgun (WGS) entry which is preliminary data.</text>
</comment>
<dbReference type="AlphaFoldDB" id="A0A8B4BZ86"/>
<feature type="transmembrane region" description="Helical" evidence="1">
    <location>
        <begin position="184"/>
        <end position="210"/>
    </location>
</feature>
<reference evidence="2 3" key="1">
    <citation type="submission" date="2016-11" db="EMBL/GenBank/DDBJ databases">
        <authorList>
            <person name="Varghese N."/>
            <person name="Submissions S."/>
        </authorList>
    </citation>
    <scope>NUCLEOTIDE SEQUENCE [LARGE SCALE GENOMIC DNA]</scope>
    <source>
        <strain evidence="2 3">DSM 1</strain>
    </source>
</reference>
<sequence length="244" mass="28071">MEKIKIDDIRNSLPKEKIKIDKMDIWVYYVIRPLSFFVTWLFLKVKINANLATIISMIIGVIGSFIFIPNGFFFHLIGAILINLWIVLDCVDGNIARFTKKTSTFGMFLDGLSGYFFTTFLYICIGLSVFFSQNYYEPFGEQKWVYLLLGSLTSIFTIFPRLVDHKAHTLFSNYTSETTNRKDYGLFHIIGLNIAGMAGLCNPLLLIAVIFKFTNIYLIFYFVIHGLIACYSLVKTIKSVPKDY</sequence>
<dbReference type="KEGG" id="bcoa:BF29_2852"/>
<dbReference type="GO" id="GO:0008654">
    <property type="term" value="P:phospholipid biosynthetic process"/>
    <property type="evidence" value="ECO:0007669"/>
    <property type="project" value="InterPro"/>
</dbReference>
<feature type="transmembrane region" description="Helical" evidence="1">
    <location>
        <begin position="216"/>
        <end position="234"/>
    </location>
</feature>
<name>A0A8B4BZ86_HEYCO</name>